<evidence type="ECO:0000313" key="2">
    <source>
        <dbReference type="EMBL" id="CAD0107885.1"/>
    </source>
</evidence>
<reference evidence="2" key="1">
    <citation type="submission" date="2020-06" db="EMBL/GenBank/DDBJ databases">
        <authorList>
            <person name="Onetto C."/>
        </authorList>
    </citation>
    <scope>NUCLEOTIDE SEQUENCE</scope>
</reference>
<evidence type="ECO:0008006" key="4">
    <source>
        <dbReference type="Google" id="ProtNLM"/>
    </source>
</evidence>
<feature type="region of interest" description="Disordered" evidence="1">
    <location>
        <begin position="1"/>
        <end position="44"/>
    </location>
</feature>
<dbReference type="OrthoDB" id="4772757at2759"/>
<proteinExistence type="predicted"/>
<dbReference type="Proteomes" id="UP000745764">
    <property type="component" value="Unassembled WGS sequence"/>
</dbReference>
<gene>
    <name evidence="2" type="ORF">AWRI4620_LOCUS2140</name>
</gene>
<organism evidence="2 3">
    <name type="scientific">Aureobasidium uvarum</name>
    <dbReference type="NCBI Taxonomy" id="2773716"/>
    <lineage>
        <taxon>Eukaryota</taxon>
        <taxon>Fungi</taxon>
        <taxon>Dikarya</taxon>
        <taxon>Ascomycota</taxon>
        <taxon>Pezizomycotina</taxon>
        <taxon>Dothideomycetes</taxon>
        <taxon>Dothideomycetidae</taxon>
        <taxon>Dothideales</taxon>
        <taxon>Saccotheciaceae</taxon>
        <taxon>Aureobasidium</taxon>
    </lineage>
</organism>
<evidence type="ECO:0000256" key="1">
    <source>
        <dbReference type="SAM" id="MobiDB-lite"/>
    </source>
</evidence>
<keyword evidence="3" id="KW-1185">Reference proteome</keyword>
<protein>
    <recommendedName>
        <fullName evidence="4">Fungal STAND N-terminal Goodbye domain-containing protein</fullName>
    </recommendedName>
</protein>
<sequence>MSTTTPPLRKRDRLKNILPGRPKPVSPGPLAATVSSSSSQDWPQSASVASTFNSTAPLISSPSASISTATPTLQQATLVTSTVSSPTISSLSTNPAFLAAIQKHLDKVPQVERQAFYQANITISPDSLLERIRSLDTQHASNSSFRPCTDRIAKCLGLLDRLLGGVAIAVQANPDISSIAVGGVKLIVDIAVGFAKFFGKLADMLDRFSEIIAPLERYSERFELLNVGHALIDVYGDVLDFCKASSALFLDRDGRSKSHTTLQMFLHSQWAPFEMEFGEIAGRMDRHCGVLLHAAQAELLYADKGKNFFVPDSDNILM</sequence>
<name>A0A9N8KG96_9PEZI</name>
<dbReference type="AlphaFoldDB" id="A0A9N8KG96"/>
<accession>A0A9N8KG96</accession>
<evidence type="ECO:0000313" key="3">
    <source>
        <dbReference type="Proteomes" id="UP000745764"/>
    </source>
</evidence>
<comment type="caution">
    <text evidence="2">The sequence shown here is derived from an EMBL/GenBank/DDBJ whole genome shotgun (WGS) entry which is preliminary data.</text>
</comment>
<dbReference type="EMBL" id="CAINUL010000002">
    <property type="protein sequence ID" value="CAD0107885.1"/>
    <property type="molecule type" value="Genomic_DNA"/>
</dbReference>